<dbReference type="EMBL" id="HE681723">
    <property type="protein sequence ID" value="CCG23657.1"/>
    <property type="molecule type" value="Genomic_DNA"/>
</dbReference>
<sequence>MASNPPGQCCTEANFHEGKPIGTFKDLFGLDTYIVGEESSNKVVVILTDVNGNHFNNVLLIADTIAKNGYKVLIPDILKGNPVKPGDDLQAWFKNHTLEITEPIVNGFLDKVKGELKPNFLAAIGYCFGAKYVIRNLTQSGPLDAGAIAHPSLVTIEEVKAIKKPLIISAAEVDHIFTPELRKVTEDELAKLDGVRYEFTLFSGTSHGFAVKGDISNPLVKYAKEKALNDQLYFFWSVGLINSKQGQSSL</sequence>
<dbReference type="Gene3D" id="3.40.50.1820">
    <property type="entry name" value="alpha/beta hydrolase"/>
    <property type="match status" value="1"/>
</dbReference>
<dbReference type="SUPFAM" id="SSF53474">
    <property type="entry name" value="alpha/beta-Hydrolases"/>
    <property type="match status" value="1"/>
</dbReference>
<dbReference type="InterPro" id="IPR029058">
    <property type="entry name" value="AB_hydrolase_fold"/>
</dbReference>
<dbReference type="GeneID" id="14541115"/>
<evidence type="ECO:0000313" key="3">
    <source>
        <dbReference type="Proteomes" id="UP000005018"/>
    </source>
</evidence>
<dbReference type="InterPro" id="IPR002925">
    <property type="entry name" value="Dienelactn_hydro"/>
</dbReference>
<keyword evidence="3" id="KW-1185">Reference proteome</keyword>
<dbReference type="PANTHER" id="PTHR17630:SF44">
    <property type="entry name" value="PROTEIN AIM2"/>
    <property type="match status" value="1"/>
</dbReference>
<dbReference type="KEGG" id="cot:CORT_0E00680"/>
<dbReference type="HOGENOM" id="CLU_054590_2_1_1"/>
<feature type="domain" description="Dienelactone hydrolase" evidence="1">
    <location>
        <begin position="30"/>
        <end position="236"/>
    </location>
</feature>
<accession>H8X6P6</accession>
<dbReference type="Pfam" id="PF01738">
    <property type="entry name" value="DLH"/>
    <property type="match status" value="1"/>
</dbReference>
<dbReference type="OrthoDB" id="17560at2759"/>
<dbReference type="AlphaFoldDB" id="H8X6P6"/>
<name>H8X6P6_CANO9</name>
<protein>
    <submittedName>
        <fullName evidence="2">Dienelactone hydrolase</fullName>
    </submittedName>
</protein>
<proteinExistence type="predicted"/>
<keyword evidence="2" id="KW-0378">Hydrolase</keyword>
<reference evidence="2 3" key="1">
    <citation type="journal article" date="2012" name="PLoS ONE">
        <title>Sequence and analysis of the genome of the pathogenic yeast Candida orthopsilosis.</title>
        <authorList>
            <person name="Riccombeni A."/>
            <person name="Vidanes G."/>
            <person name="Proux-Wera E."/>
            <person name="Wolfe K.H."/>
            <person name="Butler G."/>
        </authorList>
    </citation>
    <scope>NUCLEOTIDE SEQUENCE [LARGE SCALE GENOMIC DNA]</scope>
    <source>
        <strain evidence="2 3">Co 90-125</strain>
    </source>
</reference>
<dbReference type="PANTHER" id="PTHR17630">
    <property type="entry name" value="DIENELACTONE HYDROLASE"/>
    <property type="match status" value="1"/>
</dbReference>
<dbReference type="GO" id="GO:0016787">
    <property type="term" value="F:hydrolase activity"/>
    <property type="evidence" value="ECO:0007669"/>
    <property type="project" value="UniProtKB-KW"/>
</dbReference>
<dbReference type="eggNOG" id="KOG3043">
    <property type="taxonomic scope" value="Eukaryota"/>
</dbReference>
<organism evidence="2 3">
    <name type="scientific">Candida orthopsilosis (strain 90-125)</name>
    <name type="common">Yeast</name>
    <dbReference type="NCBI Taxonomy" id="1136231"/>
    <lineage>
        <taxon>Eukaryota</taxon>
        <taxon>Fungi</taxon>
        <taxon>Dikarya</taxon>
        <taxon>Ascomycota</taxon>
        <taxon>Saccharomycotina</taxon>
        <taxon>Pichiomycetes</taxon>
        <taxon>Debaryomycetaceae</taxon>
        <taxon>Candida/Lodderomyces clade</taxon>
        <taxon>Candida</taxon>
    </lineage>
</organism>
<evidence type="ECO:0000313" key="2">
    <source>
        <dbReference type="EMBL" id="CCG23657.1"/>
    </source>
</evidence>
<dbReference type="Proteomes" id="UP000005018">
    <property type="component" value="Chromosome 5"/>
</dbReference>
<gene>
    <name evidence="2" type="ORF">CORT_0E00680</name>
</gene>
<dbReference type="RefSeq" id="XP_003869790.1">
    <property type="nucleotide sequence ID" value="XM_003869741.1"/>
</dbReference>
<evidence type="ECO:0000259" key="1">
    <source>
        <dbReference type="Pfam" id="PF01738"/>
    </source>
</evidence>